<gene>
    <name evidence="1" type="ORF">EHQ64_02200</name>
</gene>
<dbReference type="Pfam" id="PF13707">
    <property type="entry name" value="RloB"/>
    <property type="match status" value="1"/>
</dbReference>
<dbReference type="Proteomes" id="UP000297762">
    <property type="component" value="Unassembled WGS sequence"/>
</dbReference>
<dbReference type="InterPro" id="IPR025591">
    <property type="entry name" value="RloB"/>
</dbReference>
<comment type="caution">
    <text evidence="1">The sequence shown here is derived from an EMBL/GenBank/DDBJ whole genome shotgun (WGS) entry which is preliminary data.</text>
</comment>
<dbReference type="EMBL" id="RQGF01000007">
    <property type="protein sequence ID" value="TGL64682.1"/>
    <property type="molecule type" value="Genomic_DNA"/>
</dbReference>
<protein>
    <submittedName>
        <fullName evidence="1">RloB domain-containing protein</fullName>
    </submittedName>
</protein>
<dbReference type="RefSeq" id="WP_135647875.1">
    <property type="nucleotide sequence ID" value="NZ_RQGF01000007.1"/>
</dbReference>
<reference evidence="1" key="1">
    <citation type="journal article" date="2019" name="PLoS Negl. Trop. Dis.">
        <title>Revisiting the worldwide diversity of Leptospira species in the environment.</title>
        <authorList>
            <person name="Vincent A.T."/>
            <person name="Schiettekatte O."/>
            <person name="Bourhy P."/>
            <person name="Veyrier F.J."/>
            <person name="Picardeau M."/>
        </authorList>
    </citation>
    <scope>NUCLEOTIDE SEQUENCE [LARGE SCALE GENOMIC DNA]</scope>
    <source>
        <strain evidence="1">201702455</strain>
    </source>
</reference>
<organism evidence="1 2">
    <name type="scientific">Leptospira sarikeiensis</name>
    <dbReference type="NCBI Taxonomy" id="2484943"/>
    <lineage>
        <taxon>Bacteria</taxon>
        <taxon>Pseudomonadati</taxon>
        <taxon>Spirochaetota</taxon>
        <taxon>Spirochaetia</taxon>
        <taxon>Leptospirales</taxon>
        <taxon>Leptospiraceae</taxon>
        <taxon>Leptospira</taxon>
    </lineage>
</organism>
<dbReference type="AlphaFoldDB" id="A0A4R9KCM7"/>
<evidence type="ECO:0000313" key="2">
    <source>
        <dbReference type="Proteomes" id="UP000297762"/>
    </source>
</evidence>
<accession>A0A4R9KCM7</accession>
<sequence>MSKGRRKPGARQVKKRVFIVCEGSKDKSEYAYISNLIKESKMAERFVEISLINTKQNTAKELVKSVNDVRDLNGLPDDEAWAVFDRDGYTKHPEAFDYARRMNVAIAFSSIAFEMWILLHFADQAISFEKCDDVIRYIKNKHKYVYDKSNAQTFYQLQNQLETAIKNATKLHREALKNYPKGTPFYEMNPYTDFHLLVERILNGFQEV</sequence>
<dbReference type="OrthoDB" id="9796523at2"/>
<evidence type="ECO:0000313" key="1">
    <source>
        <dbReference type="EMBL" id="TGL64682.1"/>
    </source>
</evidence>
<proteinExistence type="predicted"/>
<name>A0A4R9KCM7_9LEPT</name>
<keyword evidence="2" id="KW-1185">Reference proteome</keyword>